<evidence type="ECO:0000256" key="1">
    <source>
        <dbReference type="ARBA" id="ARBA00008645"/>
    </source>
</evidence>
<evidence type="ECO:0000313" key="4">
    <source>
        <dbReference type="EMBL" id="KAG0149141.1"/>
    </source>
</evidence>
<evidence type="ECO:0000313" key="5">
    <source>
        <dbReference type="Proteomes" id="UP000886653"/>
    </source>
</evidence>
<evidence type="ECO:0000259" key="3">
    <source>
        <dbReference type="Pfam" id="PF00561"/>
    </source>
</evidence>
<protein>
    <recommendedName>
        <fullName evidence="3">AB hydrolase-1 domain-containing protein</fullName>
    </recommendedName>
</protein>
<dbReference type="EMBL" id="MU167230">
    <property type="protein sequence ID" value="KAG0149141.1"/>
    <property type="molecule type" value="Genomic_DNA"/>
</dbReference>
<gene>
    <name evidence="4" type="ORF">CROQUDRAFT_131472</name>
</gene>
<proteinExistence type="inferred from homology"/>
<dbReference type="OrthoDB" id="8119704at2759"/>
<dbReference type="InterPro" id="IPR000073">
    <property type="entry name" value="AB_hydrolase_1"/>
</dbReference>
<keyword evidence="2" id="KW-0378">Hydrolase</keyword>
<comment type="similarity">
    <text evidence="1">Belongs to the AB hydrolase superfamily.</text>
</comment>
<dbReference type="PANTHER" id="PTHR46118">
    <property type="entry name" value="PROTEIN ABHD11"/>
    <property type="match status" value="1"/>
</dbReference>
<evidence type="ECO:0000256" key="2">
    <source>
        <dbReference type="ARBA" id="ARBA00022801"/>
    </source>
</evidence>
<dbReference type="Pfam" id="PF00561">
    <property type="entry name" value="Abhydrolase_1"/>
    <property type="match status" value="1"/>
</dbReference>
<accession>A0A9P6NLB1</accession>
<name>A0A9P6NLB1_9BASI</name>
<reference evidence="4" key="1">
    <citation type="submission" date="2013-11" db="EMBL/GenBank/DDBJ databases">
        <title>Genome sequence of the fusiform rust pathogen reveals effectors for host alternation and coevolution with pine.</title>
        <authorList>
            <consortium name="DOE Joint Genome Institute"/>
            <person name="Smith K."/>
            <person name="Pendleton A."/>
            <person name="Kubisiak T."/>
            <person name="Anderson C."/>
            <person name="Salamov A."/>
            <person name="Aerts A."/>
            <person name="Riley R."/>
            <person name="Clum A."/>
            <person name="Lindquist E."/>
            <person name="Ence D."/>
            <person name="Campbell M."/>
            <person name="Kronenberg Z."/>
            <person name="Feau N."/>
            <person name="Dhillon B."/>
            <person name="Hamelin R."/>
            <person name="Burleigh J."/>
            <person name="Smith J."/>
            <person name="Yandell M."/>
            <person name="Nelson C."/>
            <person name="Grigoriev I."/>
            <person name="Davis J."/>
        </authorList>
    </citation>
    <scope>NUCLEOTIDE SEQUENCE</scope>
    <source>
        <strain evidence="4">G11</strain>
    </source>
</reference>
<comment type="caution">
    <text evidence="4">The sequence shown here is derived from an EMBL/GenBank/DDBJ whole genome shotgun (WGS) entry which is preliminary data.</text>
</comment>
<dbReference type="AlphaFoldDB" id="A0A9P6NLB1"/>
<feature type="domain" description="AB hydrolase-1" evidence="3">
    <location>
        <begin position="59"/>
        <end position="306"/>
    </location>
</feature>
<keyword evidence="5" id="KW-1185">Reference proteome</keyword>
<dbReference type="PANTHER" id="PTHR46118:SF4">
    <property type="entry name" value="PROTEIN ABHD11"/>
    <property type="match status" value="1"/>
</dbReference>
<dbReference type="InterPro" id="IPR029058">
    <property type="entry name" value="AB_hydrolase_fold"/>
</dbReference>
<dbReference type="Gene3D" id="3.40.50.1820">
    <property type="entry name" value="alpha/beta hydrolase"/>
    <property type="match status" value="1"/>
</dbReference>
<dbReference type="Proteomes" id="UP000886653">
    <property type="component" value="Unassembled WGS sequence"/>
</dbReference>
<dbReference type="GO" id="GO:0052689">
    <property type="term" value="F:carboxylic ester hydrolase activity"/>
    <property type="evidence" value="ECO:0007669"/>
    <property type="project" value="TreeGrafter"/>
</dbReference>
<sequence length="322" mass="36779">MFIFKYVTSQHPIIRTCIKLSGTRLFHTTNVCPSPISLAYDHYLPSGSINSDHLHHHHPIIILHGLFGSRQNWKTLAKRISQKSDREVFVLDLRNHGDSGVTPGSTNYLDYASDVEDFIKNHQLKNVNLIGHSMGGKVAMSLALGSDNKSLINKLVIVDISPLKGRISEEFQTYLKGMKEINSKEIKNRKEADQIMSKYSNDVEVRQFLLKNLKKIQEPNNLNQDSYKINLPLEILTEQISTNQIGDFPFDSNQLNHPIFSNPTLFIKGKTSPYINHHSTIPIKKFFPNHQLVVFDAGHWVQAEKPVEFIDTITKFFNSEMD</sequence>
<dbReference type="GO" id="GO:0005739">
    <property type="term" value="C:mitochondrion"/>
    <property type="evidence" value="ECO:0007669"/>
    <property type="project" value="TreeGrafter"/>
</dbReference>
<organism evidence="4 5">
    <name type="scientific">Cronartium quercuum f. sp. fusiforme G11</name>
    <dbReference type="NCBI Taxonomy" id="708437"/>
    <lineage>
        <taxon>Eukaryota</taxon>
        <taxon>Fungi</taxon>
        <taxon>Dikarya</taxon>
        <taxon>Basidiomycota</taxon>
        <taxon>Pucciniomycotina</taxon>
        <taxon>Pucciniomycetes</taxon>
        <taxon>Pucciniales</taxon>
        <taxon>Coleosporiaceae</taxon>
        <taxon>Cronartium</taxon>
    </lineage>
</organism>
<dbReference type="SUPFAM" id="SSF53474">
    <property type="entry name" value="alpha/beta-Hydrolases"/>
    <property type="match status" value="1"/>
</dbReference>
<dbReference type="FunFam" id="3.40.50.1820:FF:000039">
    <property type="entry name" value="Esterase ybfF"/>
    <property type="match status" value="1"/>
</dbReference>